<dbReference type="PROSITE" id="PS00758">
    <property type="entry name" value="ARGE_DAPE_CPG2_1"/>
    <property type="match status" value="1"/>
</dbReference>
<dbReference type="SUPFAM" id="SSF53187">
    <property type="entry name" value="Zn-dependent exopeptidases"/>
    <property type="match status" value="1"/>
</dbReference>
<feature type="binding site" evidence="11 13">
    <location>
        <position position="210"/>
    </location>
    <ligand>
        <name>Zn(2+)</name>
        <dbReference type="ChEBI" id="CHEBI:29105"/>
        <label>1</label>
    </ligand>
</feature>
<evidence type="ECO:0000256" key="8">
    <source>
        <dbReference type="ARBA" id="ARBA00022801"/>
    </source>
</evidence>
<evidence type="ECO:0000313" key="15">
    <source>
        <dbReference type="EMBL" id="EHN60429.1"/>
    </source>
</evidence>
<dbReference type="GO" id="GO:0008270">
    <property type="term" value="F:zinc ion binding"/>
    <property type="evidence" value="ECO:0007669"/>
    <property type="project" value="UniProtKB-UniRule"/>
</dbReference>
<dbReference type="NCBIfam" id="TIGR01882">
    <property type="entry name" value="peptidase-T"/>
    <property type="match status" value="1"/>
</dbReference>
<dbReference type="CDD" id="cd03892">
    <property type="entry name" value="M20_peptT"/>
    <property type="match status" value="1"/>
</dbReference>
<feature type="active site" description="Proton acceptor" evidence="11 12">
    <location>
        <position position="187"/>
    </location>
</feature>
<dbReference type="PROSITE" id="PS00759">
    <property type="entry name" value="ARGE_DAPE_CPG2_2"/>
    <property type="match status" value="1"/>
</dbReference>
<keyword evidence="16" id="KW-1185">Reference proteome</keyword>
<comment type="cofactor">
    <cofactor evidence="11 13">
        <name>Zn(2+)</name>
        <dbReference type="ChEBI" id="CHEBI:29105"/>
    </cofactor>
    <text evidence="11 13">Binds 2 Zn(2+) ions per subunit.</text>
</comment>
<dbReference type="AlphaFoldDB" id="A0AB72Z6H5"/>
<evidence type="ECO:0000256" key="13">
    <source>
        <dbReference type="PIRSR" id="PIRSR037215-2"/>
    </source>
</evidence>
<dbReference type="GO" id="GO:0006508">
    <property type="term" value="P:proteolysis"/>
    <property type="evidence" value="ECO:0007669"/>
    <property type="project" value="UniProtKB-UniRule"/>
</dbReference>
<dbReference type="EMBL" id="AGCN01000038">
    <property type="protein sequence ID" value="EHN60429.1"/>
    <property type="molecule type" value="Genomic_DNA"/>
</dbReference>
<evidence type="ECO:0000256" key="12">
    <source>
        <dbReference type="PIRSR" id="PIRSR037215-1"/>
    </source>
</evidence>
<feature type="active site" evidence="11 12">
    <location>
        <position position="92"/>
    </location>
</feature>
<evidence type="ECO:0000313" key="16">
    <source>
        <dbReference type="Proteomes" id="UP000003597"/>
    </source>
</evidence>
<feature type="binding site" evidence="11 13">
    <location>
        <position position="392"/>
    </location>
    <ligand>
        <name>Zn(2+)</name>
        <dbReference type="ChEBI" id="CHEBI:29105"/>
        <label>2</label>
    </ligand>
</feature>
<dbReference type="Gene3D" id="3.30.70.360">
    <property type="match status" value="1"/>
</dbReference>
<dbReference type="NCBIfam" id="NF009920">
    <property type="entry name" value="PRK13381.1"/>
    <property type="match status" value="1"/>
</dbReference>
<evidence type="ECO:0000256" key="5">
    <source>
        <dbReference type="ARBA" id="ARBA00022490"/>
    </source>
</evidence>
<organism evidence="15 16">
    <name type="scientific">Listeria innocua ATCC 33091</name>
    <dbReference type="NCBI Taxonomy" id="1002366"/>
    <lineage>
        <taxon>Bacteria</taxon>
        <taxon>Bacillati</taxon>
        <taxon>Bacillota</taxon>
        <taxon>Bacilli</taxon>
        <taxon>Bacillales</taxon>
        <taxon>Listeriaceae</taxon>
        <taxon>Listeria</taxon>
    </lineage>
</organism>
<feature type="binding site" evidence="11 13">
    <location>
        <position position="188"/>
    </location>
    <ligand>
        <name>Zn(2+)</name>
        <dbReference type="ChEBI" id="CHEBI:29105"/>
        <label>2</label>
    </ligand>
</feature>
<dbReference type="GO" id="GO:0043171">
    <property type="term" value="P:peptide catabolic process"/>
    <property type="evidence" value="ECO:0007669"/>
    <property type="project" value="UniProtKB-UniRule"/>
</dbReference>
<keyword evidence="9 11" id="KW-0862">Zinc</keyword>
<dbReference type="NCBIfam" id="NF003976">
    <property type="entry name" value="PRK05469.1"/>
    <property type="match status" value="1"/>
</dbReference>
<comment type="catalytic activity">
    <reaction evidence="1 11">
        <text>Release of the N-terminal residue from a tripeptide.</text>
        <dbReference type="EC" id="3.4.11.4"/>
    </reaction>
</comment>
<dbReference type="Gene3D" id="3.40.630.10">
    <property type="entry name" value="Zn peptidases"/>
    <property type="match status" value="1"/>
</dbReference>
<keyword evidence="5 11" id="KW-0963">Cytoplasm</keyword>
<dbReference type="InterPro" id="IPR002933">
    <property type="entry name" value="Peptidase_M20"/>
</dbReference>
<dbReference type="InterPro" id="IPR001261">
    <property type="entry name" value="ArgE/DapE_CS"/>
</dbReference>
<feature type="binding site" evidence="11 13">
    <location>
        <position position="90"/>
    </location>
    <ligand>
        <name>Zn(2+)</name>
        <dbReference type="ChEBI" id="CHEBI:29105"/>
        <label>1</label>
    </ligand>
</feature>
<dbReference type="GO" id="GO:0045148">
    <property type="term" value="F:tripeptide aminopeptidase activity"/>
    <property type="evidence" value="ECO:0007669"/>
    <property type="project" value="UniProtKB-UniRule"/>
</dbReference>
<comment type="subcellular location">
    <subcellularLocation>
        <location evidence="2 11">Cytoplasm</location>
    </subcellularLocation>
</comment>
<feature type="binding site" evidence="11 13">
    <location>
        <position position="153"/>
    </location>
    <ligand>
        <name>Zn(2+)</name>
        <dbReference type="ChEBI" id="CHEBI:29105"/>
        <label>1</label>
    </ligand>
</feature>
<feature type="domain" description="Peptidase M20 dimerisation" evidence="14">
    <location>
        <begin position="219"/>
        <end position="321"/>
    </location>
</feature>
<evidence type="ECO:0000259" key="14">
    <source>
        <dbReference type="Pfam" id="PF07687"/>
    </source>
</evidence>
<evidence type="ECO:0000256" key="4">
    <source>
        <dbReference type="ARBA" id="ARBA00022438"/>
    </source>
</evidence>
<dbReference type="PANTHER" id="PTHR42994">
    <property type="entry name" value="PEPTIDASE T"/>
    <property type="match status" value="1"/>
</dbReference>
<keyword evidence="8 11" id="KW-0378">Hydrolase</keyword>
<dbReference type="HAMAP" id="MF_00550">
    <property type="entry name" value="Aminopeptidase_M20"/>
    <property type="match status" value="1"/>
</dbReference>
<name>A0AB72Z6H5_LISIO</name>
<evidence type="ECO:0000256" key="9">
    <source>
        <dbReference type="ARBA" id="ARBA00022833"/>
    </source>
</evidence>
<dbReference type="PIRSF" id="PIRSF037215">
    <property type="entry name" value="Peptidase_M20B"/>
    <property type="match status" value="1"/>
</dbReference>
<feature type="binding site" evidence="11 13">
    <location>
        <position position="153"/>
    </location>
    <ligand>
        <name>Zn(2+)</name>
        <dbReference type="ChEBI" id="CHEBI:29105"/>
        <label>2</label>
    </ligand>
</feature>
<proteinExistence type="inferred from homology"/>
<dbReference type="Proteomes" id="UP000003597">
    <property type="component" value="Unassembled WGS sequence"/>
</dbReference>
<evidence type="ECO:0000256" key="6">
    <source>
        <dbReference type="ARBA" id="ARBA00022670"/>
    </source>
</evidence>
<keyword evidence="10 11" id="KW-0482">Metalloprotease</keyword>
<comment type="caution">
    <text evidence="15">The sequence shown here is derived from an EMBL/GenBank/DDBJ whole genome shotgun (WGS) entry which is preliminary data.</text>
</comment>
<dbReference type="GO" id="GO:0008237">
    <property type="term" value="F:metallopeptidase activity"/>
    <property type="evidence" value="ECO:0007669"/>
    <property type="project" value="UniProtKB-KW"/>
</dbReference>
<dbReference type="PANTHER" id="PTHR42994:SF1">
    <property type="entry name" value="PEPTIDASE T"/>
    <property type="match status" value="1"/>
</dbReference>
<dbReference type="InterPro" id="IPR010161">
    <property type="entry name" value="Peptidase_M20B"/>
</dbReference>
<keyword evidence="4 11" id="KW-0031">Aminopeptidase</keyword>
<keyword evidence="6 11" id="KW-0645">Protease</keyword>
<comment type="function">
    <text evidence="11">Cleaves the N-terminal amino acid of tripeptides.</text>
</comment>
<evidence type="ECO:0000256" key="3">
    <source>
        <dbReference type="ARBA" id="ARBA00009692"/>
    </source>
</evidence>
<protein>
    <recommendedName>
        <fullName evidence="11">Peptidase T</fullName>
        <ecNumber evidence="11">3.4.11.4</ecNumber>
    </recommendedName>
    <alternativeName>
        <fullName evidence="11">Aminotripeptidase</fullName>
        <shortName evidence="11">Tripeptidase</shortName>
    </alternativeName>
    <alternativeName>
        <fullName evidence="11">Tripeptide aminopeptidase</fullName>
    </alternativeName>
</protein>
<accession>A0AB72Z6H5</accession>
<reference evidence="15 16" key="1">
    <citation type="submission" date="2011-08" db="EMBL/GenBank/DDBJ databases">
        <authorList>
            <person name="Weinstock G."/>
            <person name="Sodergren E."/>
            <person name="Clifton S."/>
            <person name="Fulton L."/>
            <person name="Fulton B."/>
            <person name="Courtney L."/>
            <person name="Fronick C."/>
            <person name="Harrison M."/>
            <person name="Strong C."/>
            <person name="Farmer C."/>
            <person name="Delahaunty K."/>
            <person name="Markovic C."/>
            <person name="Hall O."/>
            <person name="Minx P."/>
            <person name="Tomlinson C."/>
            <person name="Mitreva M."/>
            <person name="Hou S."/>
            <person name="Chen J."/>
            <person name="Wollam A."/>
            <person name="Pepin K.H."/>
            <person name="Johnson M."/>
            <person name="Bhonagiri V."/>
            <person name="Zhang X."/>
            <person name="Suruliraj S."/>
            <person name="Warren W."/>
            <person name="Chinwalla A."/>
            <person name="Mardis E.R."/>
            <person name="Wilson R.K."/>
        </authorList>
    </citation>
    <scope>NUCLEOTIDE SEQUENCE [LARGE SCALE GENOMIC DNA]</scope>
    <source>
        <strain evidence="15 16">ATCC 33091</strain>
    </source>
</reference>
<dbReference type="InterPro" id="IPR011650">
    <property type="entry name" value="Peptidase_M20_dimer"/>
</dbReference>
<gene>
    <name evidence="11" type="primary">pepT</name>
    <name evidence="15" type="ORF">HMPREF0557_02510</name>
</gene>
<keyword evidence="7 11" id="KW-0479">Metal-binding</keyword>
<dbReference type="InterPro" id="IPR036264">
    <property type="entry name" value="Bact_exopeptidase_dim_dom"/>
</dbReference>
<dbReference type="FunFam" id="3.30.70.360:FF:000002">
    <property type="entry name" value="Peptidase T"/>
    <property type="match status" value="1"/>
</dbReference>
<evidence type="ECO:0000256" key="11">
    <source>
        <dbReference type="HAMAP-Rule" id="MF_00550"/>
    </source>
</evidence>
<dbReference type="GO" id="GO:0005829">
    <property type="term" value="C:cytosol"/>
    <property type="evidence" value="ECO:0007669"/>
    <property type="project" value="TreeGrafter"/>
</dbReference>
<sequence>MKKNQSEGVIEMKEELLKRFTKYVKVDTQSNEESTVCPTTPGQMELANILVTELKEIGMQEVTVDEFGYVMATLPSNTTKEVPVIGFLAHLDTATDLTGKNVNPQVHENYDGKDIVLNKDLNVVLSPKQFPELANYKGKTLITTDGTTLLGADDKAGITEIMVAMNYLINHPEIKHGKIRVAFTPDEEIGRGPERFDVEAFGAKYAYTMDGGPLGELEYESFNAAGAKLTFNGNSVHPGTAKNKMINAVKMAMEFDAEIPKEEAPEYTDGYEGFYHLISLNGDVEQAKSYYIIRDFDHLKFVERKTHIASIAEKLAEKYGEGSVELKLNDQYYNMREKIEPVKEIVDIVSAAMRNLDIEPKISPIRGGTDGAQLSYKGLPTPNIFGGGENFHGKFEYVALESMVKATEVIIEVARLFEEKE</sequence>
<dbReference type="Pfam" id="PF07687">
    <property type="entry name" value="M20_dimer"/>
    <property type="match status" value="1"/>
</dbReference>
<dbReference type="Pfam" id="PF01546">
    <property type="entry name" value="Peptidase_M20"/>
    <property type="match status" value="1"/>
</dbReference>
<evidence type="ECO:0000256" key="2">
    <source>
        <dbReference type="ARBA" id="ARBA00004496"/>
    </source>
</evidence>
<dbReference type="SUPFAM" id="SSF55031">
    <property type="entry name" value="Bacterial exopeptidase dimerisation domain"/>
    <property type="match status" value="1"/>
</dbReference>
<evidence type="ECO:0000256" key="1">
    <source>
        <dbReference type="ARBA" id="ARBA00000870"/>
    </source>
</evidence>
<evidence type="ECO:0000256" key="10">
    <source>
        <dbReference type="ARBA" id="ARBA00023049"/>
    </source>
</evidence>
<evidence type="ECO:0000256" key="7">
    <source>
        <dbReference type="ARBA" id="ARBA00022723"/>
    </source>
</evidence>
<dbReference type="EC" id="3.4.11.4" evidence="11"/>
<comment type="similarity">
    <text evidence="3 11">Belongs to the peptidase M20B family.</text>
</comment>